<dbReference type="OrthoDB" id="326856at2759"/>
<evidence type="ECO:0000256" key="1">
    <source>
        <dbReference type="SAM" id="Phobius"/>
    </source>
</evidence>
<keyword evidence="1" id="KW-0472">Membrane</keyword>
<evidence type="ECO:0000313" key="3">
    <source>
        <dbReference type="Proteomes" id="UP000785679"/>
    </source>
</evidence>
<dbReference type="Proteomes" id="UP000785679">
    <property type="component" value="Unassembled WGS sequence"/>
</dbReference>
<accession>A0A8J8P253</accession>
<proteinExistence type="predicted"/>
<feature type="transmembrane region" description="Helical" evidence="1">
    <location>
        <begin position="201"/>
        <end position="222"/>
    </location>
</feature>
<feature type="transmembrane region" description="Helical" evidence="1">
    <location>
        <begin position="100"/>
        <end position="123"/>
    </location>
</feature>
<feature type="transmembrane region" description="Helical" evidence="1">
    <location>
        <begin position="135"/>
        <end position="158"/>
    </location>
</feature>
<feature type="transmembrane region" description="Helical" evidence="1">
    <location>
        <begin position="58"/>
        <end position="79"/>
    </location>
</feature>
<reference evidence="2" key="1">
    <citation type="submission" date="2019-06" db="EMBL/GenBank/DDBJ databases">
        <authorList>
            <person name="Zheng W."/>
        </authorList>
    </citation>
    <scope>NUCLEOTIDE SEQUENCE</scope>
    <source>
        <strain evidence="2">QDHG01</strain>
    </source>
</reference>
<dbReference type="AlphaFoldDB" id="A0A8J8P253"/>
<sequence length="463" mass="53806">MSLLFHNRARTIYDLLQYRIFFNSILRSMIQSYLKLSVATFLALTVITFNSSQETANSMLSLLVFLVLLGFPPFTIIFLSKNLLAMREETFQKRFSSIFLNLDIYGSLQFLSSASKMVFLYLLRRLVMALTIVQFSQYTFVQIFTQIMWSTGIIFFYGKVQPLNEPLLNQLEIFNEGTILICLYFNLLFSEIGSTPGQKYQLGWILIGIISVNIVVNWVLLLKRVVTMVFQTIKEKWEKVKIHQAKKEPVQSIDRTNTKLEKTKLDVSKSVDHIPKEEGVFVESEIEQQEIIKKSQGPTKYLTPIGTQKQTPTPLKSAFKQGSYSSIFTFPKPNTNLQQRFDPQVIETKDKFTIEAVQNQEFISKTQLLQQSPVVTELLPHQQHRNLNLTPNILTGAYYQDMLPHQQEDHDPYRYYATSGILPHQQKEELQVTNPKDQPYKSLLAEYVERRRNIGEQFNMLNF</sequence>
<feature type="transmembrane region" description="Helical" evidence="1">
    <location>
        <begin position="33"/>
        <end position="52"/>
    </location>
</feature>
<keyword evidence="1" id="KW-0812">Transmembrane</keyword>
<evidence type="ECO:0008006" key="4">
    <source>
        <dbReference type="Google" id="ProtNLM"/>
    </source>
</evidence>
<dbReference type="EMBL" id="RRYP01000965">
    <property type="protein sequence ID" value="TNV86587.1"/>
    <property type="molecule type" value="Genomic_DNA"/>
</dbReference>
<evidence type="ECO:0000313" key="2">
    <source>
        <dbReference type="EMBL" id="TNV86587.1"/>
    </source>
</evidence>
<comment type="caution">
    <text evidence="2">The sequence shown here is derived from an EMBL/GenBank/DDBJ whole genome shotgun (WGS) entry which is preliminary data.</text>
</comment>
<gene>
    <name evidence="2" type="ORF">FGO68_gene16816</name>
</gene>
<name>A0A8J8P253_HALGN</name>
<protein>
    <recommendedName>
        <fullName evidence="4">Transmembrane protein</fullName>
    </recommendedName>
</protein>
<keyword evidence="3" id="KW-1185">Reference proteome</keyword>
<organism evidence="2 3">
    <name type="scientific">Halteria grandinella</name>
    <dbReference type="NCBI Taxonomy" id="5974"/>
    <lineage>
        <taxon>Eukaryota</taxon>
        <taxon>Sar</taxon>
        <taxon>Alveolata</taxon>
        <taxon>Ciliophora</taxon>
        <taxon>Intramacronucleata</taxon>
        <taxon>Spirotrichea</taxon>
        <taxon>Stichotrichia</taxon>
        <taxon>Sporadotrichida</taxon>
        <taxon>Halteriidae</taxon>
        <taxon>Halteria</taxon>
    </lineage>
</organism>
<keyword evidence="1" id="KW-1133">Transmembrane helix</keyword>
<feature type="transmembrane region" description="Helical" evidence="1">
    <location>
        <begin position="170"/>
        <end position="189"/>
    </location>
</feature>